<dbReference type="GO" id="GO:0005886">
    <property type="term" value="C:plasma membrane"/>
    <property type="evidence" value="ECO:0007669"/>
    <property type="project" value="UniProtKB-SubCell"/>
</dbReference>
<comment type="caution">
    <text evidence="9">The sequence shown here is derived from an EMBL/GenBank/DDBJ whole genome shotgun (WGS) entry which is preliminary data.</text>
</comment>
<keyword evidence="2" id="KW-0813">Transport</keyword>
<dbReference type="RefSeq" id="WP_109457062.1">
    <property type="nucleotide sequence ID" value="NZ_QFBC01000002.1"/>
</dbReference>
<dbReference type="AlphaFoldDB" id="A0A2U2DUH0"/>
<dbReference type="GO" id="GO:0022857">
    <property type="term" value="F:transmembrane transporter activity"/>
    <property type="evidence" value="ECO:0007669"/>
    <property type="project" value="InterPro"/>
</dbReference>
<dbReference type="EMBL" id="QFBC01000002">
    <property type="protein sequence ID" value="PWE56958.1"/>
    <property type="molecule type" value="Genomic_DNA"/>
</dbReference>
<dbReference type="Proteomes" id="UP000245252">
    <property type="component" value="Unassembled WGS sequence"/>
</dbReference>
<evidence type="ECO:0000256" key="6">
    <source>
        <dbReference type="ARBA" id="ARBA00022989"/>
    </source>
</evidence>
<sequence length="350" mass="36960">MSTQLNRASQNAALATYDRGLVEKSDHRRRWKPSQEQIALAVAMLMFIGFSGQLPGFLTLGNMVALTQGVAQLGILALGAMVVVIGRGLDLAQIASMASGAIVTIVAVRSGYVVPLALAAGLLVAVLIGLVNGYLVAFVEIPSIFATLSTNILAYGMLRYFVQGGEAMAYVPAEATFFAWAGNLKLWGLPISVVMFVAVAVLMHFVLSRTVFGLYVYSHGSNPETARMTGIPVRLVTIAEYIASSFIGYLAGILYISSLGTISADVMNSQLIFNVILIVILGGVSLTGGRGSVFSVVAGTLLIGTLLNGLTIMNVNIDVANVARGLVLLAAIVLDNRLHPRNEETARQGE</sequence>
<keyword evidence="6 8" id="KW-1133">Transmembrane helix</keyword>
<protein>
    <submittedName>
        <fullName evidence="9">ABC transporter permease</fullName>
    </submittedName>
</protein>
<evidence type="ECO:0000256" key="5">
    <source>
        <dbReference type="ARBA" id="ARBA00022692"/>
    </source>
</evidence>
<dbReference type="OrthoDB" id="7723490at2"/>
<evidence type="ECO:0000256" key="8">
    <source>
        <dbReference type="SAM" id="Phobius"/>
    </source>
</evidence>
<feature type="transmembrane region" description="Helical" evidence="8">
    <location>
        <begin position="269"/>
        <end position="286"/>
    </location>
</feature>
<evidence type="ECO:0000256" key="3">
    <source>
        <dbReference type="ARBA" id="ARBA00022475"/>
    </source>
</evidence>
<proteinExistence type="predicted"/>
<keyword evidence="3" id="KW-1003">Cell membrane</keyword>
<dbReference type="CDD" id="cd06579">
    <property type="entry name" value="TM_PBP1_transp_AraH_like"/>
    <property type="match status" value="1"/>
</dbReference>
<keyword evidence="4" id="KW-0997">Cell inner membrane</keyword>
<evidence type="ECO:0000313" key="9">
    <source>
        <dbReference type="EMBL" id="PWE56958.1"/>
    </source>
</evidence>
<keyword evidence="7 8" id="KW-0472">Membrane</keyword>
<evidence type="ECO:0000256" key="1">
    <source>
        <dbReference type="ARBA" id="ARBA00004651"/>
    </source>
</evidence>
<evidence type="ECO:0000313" key="10">
    <source>
        <dbReference type="Proteomes" id="UP000245252"/>
    </source>
</evidence>
<gene>
    <name evidence="9" type="ORF">DEM27_04750</name>
</gene>
<feature type="transmembrane region" description="Helical" evidence="8">
    <location>
        <begin position="70"/>
        <end position="89"/>
    </location>
</feature>
<feature type="transmembrane region" description="Helical" evidence="8">
    <location>
        <begin position="238"/>
        <end position="257"/>
    </location>
</feature>
<keyword evidence="10" id="KW-1185">Reference proteome</keyword>
<comment type="subcellular location">
    <subcellularLocation>
        <location evidence="1">Cell membrane</location>
        <topology evidence="1">Multi-pass membrane protein</topology>
    </subcellularLocation>
</comment>
<dbReference type="Pfam" id="PF02653">
    <property type="entry name" value="BPD_transp_2"/>
    <property type="match status" value="1"/>
</dbReference>
<feature type="transmembrane region" description="Helical" evidence="8">
    <location>
        <begin position="38"/>
        <end position="58"/>
    </location>
</feature>
<feature type="transmembrane region" description="Helical" evidence="8">
    <location>
        <begin position="193"/>
        <end position="217"/>
    </location>
</feature>
<accession>A0A2U2DUH0</accession>
<feature type="transmembrane region" description="Helical" evidence="8">
    <location>
        <begin position="101"/>
        <end position="128"/>
    </location>
</feature>
<evidence type="ECO:0000256" key="7">
    <source>
        <dbReference type="ARBA" id="ARBA00023136"/>
    </source>
</evidence>
<feature type="transmembrane region" description="Helical" evidence="8">
    <location>
        <begin position="293"/>
        <end position="313"/>
    </location>
</feature>
<dbReference type="PANTHER" id="PTHR32196">
    <property type="entry name" value="ABC TRANSPORTER PERMEASE PROTEIN YPHD-RELATED-RELATED"/>
    <property type="match status" value="1"/>
</dbReference>
<evidence type="ECO:0000256" key="2">
    <source>
        <dbReference type="ARBA" id="ARBA00022448"/>
    </source>
</evidence>
<evidence type="ECO:0000256" key="4">
    <source>
        <dbReference type="ARBA" id="ARBA00022519"/>
    </source>
</evidence>
<keyword evidence="5 8" id="KW-0812">Transmembrane</keyword>
<name>A0A2U2DUH0_9HYPH</name>
<feature type="transmembrane region" description="Helical" evidence="8">
    <location>
        <begin position="134"/>
        <end position="155"/>
    </location>
</feature>
<dbReference type="InterPro" id="IPR001851">
    <property type="entry name" value="ABC_transp_permease"/>
</dbReference>
<reference evidence="9 10" key="1">
    <citation type="submission" date="2018-05" db="EMBL/GenBank/DDBJ databases">
        <title>The draft genome of strain NS-104.</title>
        <authorList>
            <person name="Hang P."/>
            <person name="Jiang J."/>
        </authorList>
    </citation>
    <scope>NUCLEOTIDE SEQUENCE [LARGE SCALE GENOMIC DNA]</scope>
    <source>
        <strain evidence="9 10">NS-104</strain>
    </source>
</reference>
<dbReference type="PANTHER" id="PTHR32196:SF21">
    <property type="entry name" value="ABC TRANSPORTER PERMEASE PROTEIN YPHD-RELATED"/>
    <property type="match status" value="1"/>
</dbReference>
<organism evidence="9 10">
    <name type="scientific">Metarhizobium album</name>
    <dbReference type="NCBI Taxonomy" id="2182425"/>
    <lineage>
        <taxon>Bacteria</taxon>
        <taxon>Pseudomonadati</taxon>
        <taxon>Pseudomonadota</taxon>
        <taxon>Alphaproteobacteria</taxon>
        <taxon>Hyphomicrobiales</taxon>
        <taxon>Rhizobiaceae</taxon>
        <taxon>Metarhizobium</taxon>
    </lineage>
</organism>